<dbReference type="HOGENOM" id="CLU_539592_0_0_10"/>
<dbReference type="InterPro" id="IPR050833">
    <property type="entry name" value="Poly_Biosynth_Transport"/>
</dbReference>
<comment type="caution">
    <text evidence="7">The sequence shown here is derived from an EMBL/GenBank/DDBJ whole genome shotgun (WGS) entry which is preliminary data.</text>
</comment>
<evidence type="ECO:0000256" key="4">
    <source>
        <dbReference type="ARBA" id="ARBA00022989"/>
    </source>
</evidence>
<dbReference type="PANTHER" id="PTHR30250">
    <property type="entry name" value="PST FAMILY PREDICTED COLANIC ACID TRANSPORTER"/>
    <property type="match status" value="1"/>
</dbReference>
<keyword evidence="2" id="KW-1003">Cell membrane</keyword>
<organism evidence="7 8">
    <name type="scientific">Bacteroides thetaiotaomicron dnLKV9</name>
    <dbReference type="NCBI Taxonomy" id="1235785"/>
    <lineage>
        <taxon>Bacteria</taxon>
        <taxon>Pseudomonadati</taxon>
        <taxon>Bacteroidota</taxon>
        <taxon>Bacteroidia</taxon>
        <taxon>Bacteroidales</taxon>
        <taxon>Bacteroidaceae</taxon>
        <taxon>Bacteroides</taxon>
    </lineage>
</organism>
<dbReference type="EMBL" id="ASSM01000008">
    <property type="protein sequence ID" value="EOS01240.1"/>
    <property type="molecule type" value="Genomic_DNA"/>
</dbReference>
<sequence>MLAGFIMPILLVRVMSQKDYGLTSQFLTLYTAVYTISALGIHTNMFFFCPSSDKKISDKYVTNTIFLLILFGFMTGLILFIPFVKRIVFGDSELGKYSDYIILSISLATIMNIVSPLNTIREDKWGALIFPGAVALSRIIVILACALIIQNIYRMFFWLFVYQSVISLLILLYIKSKTHFSLDFHLMKEQLMYSLPFGFAVALQLLSNYYDKFVCIKFLSPTEYAVYAVAFFSIPGITQIYDSLCQVNIVNMSNSFRGGKIDEILPQYSNFVIKTLSFSTPIILIVSLYAEEIMSFLYTEQYISAAPYFRLYSLTFLTSMLGAGIILRSVNKTKLSLLAFVFTCIIGLPLTYLLVKHYNALGAICGAMINIMLPRLIQIGMEMLVLKSNISVFLPWKGIFKIAIPSLLLLVPFFVIKKFFHLNIWFCIIESLFYVLLLYYYFVANDLFVIRKHVITRFIKKIIKQI</sequence>
<evidence type="ECO:0000256" key="3">
    <source>
        <dbReference type="ARBA" id="ARBA00022692"/>
    </source>
</evidence>
<accession>R9HJA6</accession>
<reference evidence="7 8" key="1">
    <citation type="submission" date="2013-04" db="EMBL/GenBank/DDBJ databases">
        <title>The Genome Sequence of Bacteroides thetaiotaomicron dnLKV9.</title>
        <authorList>
            <consortium name="The Broad Institute Genomics Platform"/>
            <consortium name="The Broad Institute Genome Sequencing Center for Infectious Disease"/>
            <person name="Earl A."/>
            <person name="Xavier R."/>
            <person name="Kuhn K."/>
            <person name="Stappenbeck T."/>
            <person name="Walker B."/>
            <person name="Young S."/>
            <person name="Zeng Q."/>
            <person name="Gargeya S."/>
            <person name="Fitzgerald M."/>
            <person name="Haas B."/>
            <person name="Abouelleil A."/>
            <person name="Allen A.W."/>
            <person name="Alvarado L."/>
            <person name="Arachchi H.M."/>
            <person name="Berlin A.M."/>
            <person name="Chapman S.B."/>
            <person name="Gainer-Dewar J."/>
            <person name="Goldberg J."/>
            <person name="Griggs A."/>
            <person name="Gujja S."/>
            <person name="Hansen M."/>
            <person name="Howarth C."/>
            <person name="Imamovic A."/>
            <person name="Ireland A."/>
            <person name="Larimer J."/>
            <person name="McCowan C."/>
            <person name="Murphy C."/>
            <person name="Pearson M."/>
            <person name="Poon T.W."/>
            <person name="Priest M."/>
            <person name="Roberts A."/>
            <person name="Saif S."/>
            <person name="Shea T."/>
            <person name="Sisk P."/>
            <person name="Sykes S."/>
            <person name="Wortman J."/>
            <person name="Nusbaum C."/>
            <person name="Birren B."/>
        </authorList>
    </citation>
    <scope>NUCLEOTIDE SEQUENCE [LARGE SCALE GENOMIC DNA]</scope>
    <source>
        <strain evidence="8">dnLKV9</strain>
    </source>
</reference>
<dbReference type="Proteomes" id="UP000014207">
    <property type="component" value="Unassembled WGS sequence"/>
</dbReference>
<feature type="transmembrane region" description="Helical" evidence="6">
    <location>
        <begin position="309"/>
        <end position="328"/>
    </location>
</feature>
<keyword evidence="5 6" id="KW-0472">Membrane</keyword>
<evidence type="ECO:0000313" key="7">
    <source>
        <dbReference type="EMBL" id="EOS01240.1"/>
    </source>
</evidence>
<evidence type="ECO:0008006" key="9">
    <source>
        <dbReference type="Google" id="ProtNLM"/>
    </source>
</evidence>
<feature type="transmembrane region" description="Helical" evidence="6">
    <location>
        <begin position="186"/>
        <end position="206"/>
    </location>
</feature>
<evidence type="ECO:0000313" key="8">
    <source>
        <dbReference type="Proteomes" id="UP000014207"/>
    </source>
</evidence>
<feature type="transmembrane region" description="Helical" evidence="6">
    <location>
        <begin position="271"/>
        <end position="289"/>
    </location>
</feature>
<feature type="transmembrane region" description="Helical" evidence="6">
    <location>
        <begin position="155"/>
        <end position="174"/>
    </location>
</feature>
<keyword evidence="3 6" id="KW-0812">Transmembrane</keyword>
<protein>
    <recommendedName>
        <fullName evidence="9">Polysaccharide biosynthesis protein C-terminal domain-containing protein</fullName>
    </recommendedName>
</protein>
<feature type="transmembrane region" description="Helical" evidence="6">
    <location>
        <begin position="360"/>
        <end position="377"/>
    </location>
</feature>
<dbReference type="Pfam" id="PF01943">
    <property type="entry name" value="Polysacc_synt"/>
    <property type="match status" value="1"/>
</dbReference>
<keyword evidence="4 6" id="KW-1133">Transmembrane helix</keyword>
<dbReference type="AlphaFoldDB" id="R9HJA6"/>
<dbReference type="PANTHER" id="PTHR30250:SF11">
    <property type="entry name" value="O-ANTIGEN TRANSPORTER-RELATED"/>
    <property type="match status" value="1"/>
</dbReference>
<dbReference type="PATRIC" id="fig|1235785.3.peg.1613"/>
<evidence type="ECO:0000256" key="2">
    <source>
        <dbReference type="ARBA" id="ARBA00022475"/>
    </source>
</evidence>
<feature type="transmembrane region" description="Helical" evidence="6">
    <location>
        <begin position="26"/>
        <end position="48"/>
    </location>
</feature>
<feature type="transmembrane region" description="Helical" evidence="6">
    <location>
        <begin position="127"/>
        <end position="149"/>
    </location>
</feature>
<dbReference type="InterPro" id="IPR002797">
    <property type="entry name" value="Polysacc_synth"/>
</dbReference>
<feature type="transmembrane region" description="Helical" evidence="6">
    <location>
        <begin position="422"/>
        <end position="442"/>
    </location>
</feature>
<evidence type="ECO:0000256" key="5">
    <source>
        <dbReference type="ARBA" id="ARBA00023136"/>
    </source>
</evidence>
<comment type="subcellular location">
    <subcellularLocation>
        <location evidence="1">Cell membrane</location>
        <topology evidence="1">Multi-pass membrane protein</topology>
    </subcellularLocation>
</comment>
<name>R9HJA6_BACT4</name>
<feature type="transmembrane region" description="Helical" evidence="6">
    <location>
        <begin position="398"/>
        <end position="416"/>
    </location>
</feature>
<proteinExistence type="predicted"/>
<evidence type="ECO:0000256" key="1">
    <source>
        <dbReference type="ARBA" id="ARBA00004651"/>
    </source>
</evidence>
<feature type="transmembrane region" description="Helical" evidence="6">
    <location>
        <begin position="101"/>
        <end position="120"/>
    </location>
</feature>
<feature type="transmembrane region" description="Helical" evidence="6">
    <location>
        <begin position="226"/>
        <end position="250"/>
    </location>
</feature>
<gene>
    <name evidence="7" type="ORF">C799_01618</name>
</gene>
<dbReference type="GO" id="GO:0005886">
    <property type="term" value="C:plasma membrane"/>
    <property type="evidence" value="ECO:0007669"/>
    <property type="project" value="UniProtKB-SubCell"/>
</dbReference>
<feature type="transmembrane region" description="Helical" evidence="6">
    <location>
        <begin position="60"/>
        <end position="81"/>
    </location>
</feature>
<evidence type="ECO:0000256" key="6">
    <source>
        <dbReference type="SAM" id="Phobius"/>
    </source>
</evidence>
<feature type="transmembrane region" description="Helical" evidence="6">
    <location>
        <begin position="335"/>
        <end position="354"/>
    </location>
</feature>